<dbReference type="EMBL" id="SJTG01000005">
    <property type="protein sequence ID" value="TCI07324.1"/>
    <property type="molecule type" value="Genomic_DNA"/>
</dbReference>
<evidence type="ECO:0000256" key="1">
    <source>
        <dbReference type="SAM" id="Coils"/>
    </source>
</evidence>
<feature type="coiled-coil region" evidence="1">
    <location>
        <begin position="332"/>
        <end position="359"/>
    </location>
</feature>
<keyword evidence="1" id="KW-0175">Coiled coil</keyword>
<dbReference type="Proteomes" id="UP000291822">
    <property type="component" value="Unassembled WGS sequence"/>
</dbReference>
<proteinExistence type="predicted"/>
<protein>
    <submittedName>
        <fullName evidence="2">Uncharacterized protein</fullName>
    </submittedName>
</protein>
<reference evidence="2 3" key="1">
    <citation type="submission" date="2019-02" db="EMBL/GenBank/DDBJ databases">
        <title>Dyella amyloliquefaciens sp. nov., isolated from forest soil.</title>
        <authorList>
            <person name="Gao Z.-H."/>
            <person name="Qiu L.-H."/>
        </authorList>
    </citation>
    <scope>NUCLEOTIDE SEQUENCE [LARGE SCALE GENOMIC DNA]</scope>
    <source>
        <strain evidence="2 3">KACC 12747</strain>
    </source>
</reference>
<name>A0A4R0YGG6_9GAMM</name>
<dbReference type="AlphaFoldDB" id="A0A4R0YGG6"/>
<accession>A0A4R0YGG6</accession>
<keyword evidence="3" id="KW-1185">Reference proteome</keyword>
<evidence type="ECO:0000313" key="3">
    <source>
        <dbReference type="Proteomes" id="UP000291822"/>
    </source>
</evidence>
<dbReference type="RefSeq" id="WP_131412626.1">
    <property type="nucleotide sequence ID" value="NZ_SJTG01000005.1"/>
</dbReference>
<sequence length="370" mass="39323">MSALDHVLNADTLQIGPITFNLDSPLGSSSGSSPALCVTKDGPLAFTLTSDQLGLPISGLTFPFHGTPSQDQQTIEWVVDQPLDLWQSIAHLTGVYGSITTQVSDLDPTLATDCGGNTRVFQATLITTGTNNALTVSTSVGDARVTSIALQASAGEVLAPAFFNVGFSWSSWQSDGCGLQYQVPETTVSLTANILDLQITGVVSSTEFRWMVQSGPASIHGQSNQQSVLLNLNEPGLVFVSVQVTVSSDIETGVVTRHFNFAVFNEAEASLVGALCKLRQAFSPIPNVVVSGVGPGIVVGGRHLVDPLWDPPKDFVGRANPVASQPYGRLELARLNHMLQRLERQAKIASVSANRALANINSQKDDRETR</sequence>
<organism evidence="2 3">
    <name type="scientific">Dyella soli</name>
    <dbReference type="NCBI Taxonomy" id="522319"/>
    <lineage>
        <taxon>Bacteria</taxon>
        <taxon>Pseudomonadati</taxon>
        <taxon>Pseudomonadota</taxon>
        <taxon>Gammaproteobacteria</taxon>
        <taxon>Lysobacterales</taxon>
        <taxon>Rhodanobacteraceae</taxon>
        <taxon>Dyella</taxon>
    </lineage>
</organism>
<comment type="caution">
    <text evidence="2">The sequence shown here is derived from an EMBL/GenBank/DDBJ whole genome shotgun (WGS) entry which is preliminary data.</text>
</comment>
<gene>
    <name evidence="2" type="ORF">EZM97_32565</name>
</gene>
<evidence type="ECO:0000313" key="2">
    <source>
        <dbReference type="EMBL" id="TCI07324.1"/>
    </source>
</evidence>